<dbReference type="AlphaFoldDB" id="A0A9P6AT09"/>
<dbReference type="EMBL" id="MU129001">
    <property type="protein sequence ID" value="KAF9511398.1"/>
    <property type="molecule type" value="Genomic_DNA"/>
</dbReference>
<gene>
    <name evidence="3" type="ORF">BS47DRAFT_1383514</name>
</gene>
<keyword evidence="1" id="KW-1133">Transmembrane helix</keyword>
<dbReference type="GO" id="GO:0005737">
    <property type="term" value="C:cytoplasm"/>
    <property type="evidence" value="ECO:0007669"/>
    <property type="project" value="TreeGrafter"/>
</dbReference>
<proteinExistence type="predicted"/>
<dbReference type="InterPro" id="IPR029052">
    <property type="entry name" value="Metallo-depent_PP-like"/>
</dbReference>
<dbReference type="SUPFAM" id="SSF56300">
    <property type="entry name" value="Metallo-dependent phosphatases"/>
    <property type="match status" value="1"/>
</dbReference>
<reference evidence="3" key="1">
    <citation type="journal article" date="2020" name="Nat. Commun.">
        <title>Large-scale genome sequencing of mycorrhizal fungi provides insights into the early evolution of symbiotic traits.</title>
        <authorList>
            <person name="Miyauchi S."/>
            <person name="Kiss E."/>
            <person name="Kuo A."/>
            <person name="Drula E."/>
            <person name="Kohler A."/>
            <person name="Sanchez-Garcia M."/>
            <person name="Morin E."/>
            <person name="Andreopoulos B."/>
            <person name="Barry K.W."/>
            <person name="Bonito G."/>
            <person name="Buee M."/>
            <person name="Carver A."/>
            <person name="Chen C."/>
            <person name="Cichocki N."/>
            <person name="Clum A."/>
            <person name="Culley D."/>
            <person name="Crous P.W."/>
            <person name="Fauchery L."/>
            <person name="Girlanda M."/>
            <person name="Hayes R.D."/>
            <person name="Keri Z."/>
            <person name="LaButti K."/>
            <person name="Lipzen A."/>
            <person name="Lombard V."/>
            <person name="Magnuson J."/>
            <person name="Maillard F."/>
            <person name="Murat C."/>
            <person name="Nolan M."/>
            <person name="Ohm R.A."/>
            <person name="Pangilinan J."/>
            <person name="Pereira M.F."/>
            <person name="Perotto S."/>
            <person name="Peter M."/>
            <person name="Pfister S."/>
            <person name="Riley R."/>
            <person name="Sitrit Y."/>
            <person name="Stielow J.B."/>
            <person name="Szollosi G."/>
            <person name="Zifcakova L."/>
            <person name="Stursova M."/>
            <person name="Spatafora J.W."/>
            <person name="Tedersoo L."/>
            <person name="Vaario L.M."/>
            <person name="Yamada A."/>
            <person name="Yan M."/>
            <person name="Wang P."/>
            <person name="Xu J."/>
            <person name="Bruns T."/>
            <person name="Baldrian P."/>
            <person name="Vilgalys R."/>
            <person name="Dunand C."/>
            <person name="Henrissat B."/>
            <person name="Grigoriev I.V."/>
            <person name="Hibbett D."/>
            <person name="Nagy L.G."/>
            <person name="Martin F.M."/>
        </authorList>
    </citation>
    <scope>NUCLEOTIDE SEQUENCE</scope>
    <source>
        <strain evidence="3">UP504</strain>
    </source>
</reference>
<keyword evidence="4" id="KW-1185">Reference proteome</keyword>
<evidence type="ECO:0000259" key="2">
    <source>
        <dbReference type="Pfam" id="PF00149"/>
    </source>
</evidence>
<dbReference type="InterPro" id="IPR004843">
    <property type="entry name" value="Calcineurin-like_PHP"/>
</dbReference>
<keyword evidence="1" id="KW-0812">Transmembrane</keyword>
<dbReference type="OrthoDB" id="783096at2759"/>
<feature type="domain" description="Calcineurin-like phosphoesterase" evidence="2">
    <location>
        <begin position="289"/>
        <end position="458"/>
    </location>
</feature>
<evidence type="ECO:0000256" key="1">
    <source>
        <dbReference type="SAM" id="Phobius"/>
    </source>
</evidence>
<sequence>MAKIHVRRLIKNLTPVICFGLFFVLLTLYIYNTPVPLGRLQRLGWQSFDIVSYEPSSVVLPPENGPPEDNNTTEWWDVALEEETKPISLPLDVWSPLLPHHTGLTEIEIKPCLFFPALVTYCDPRTTLEDDALKGPWVRVERDLNAKTGRWYLSIWYRRSRRLDVPLITALLILADDEMDLLPEPKSSWHKAPGSLVDGVSSQKDLYLWYKVRLPLQDVSDDAEIQEAITEIDVLYGENRPLYGFERLDRDVFPGDKARKLDRVSIVYRRGVKPIPKPKPLHFKHDGTFKIMQIADLHYSVSQGSCRDTDLSPCESGDVETDSLLARALDAEKPDLVVFTGDQLNGQGTSWDSRSVLAKFAGMVIDRNISWAAVFGNHDSQQTDMNRREEMQVLQSLPFSLARAGPPEVDGVGNYVLKVRSPDPSKIHLLTLYFLDSGAYAKKGLSFWKPTEYDWIKPSQREWFLAESRAIKPIERPFTPDGVSDVGHIWNTSRQVENETKTLAKPNAMVFFHIPLPEAYNDPDPDTEEVSRFSVGQQLDGKGSPLHNSGFFEDAILNVKESVVGPTEVKIIANGHCHVTDRCRRVHGVWMCFGGGGSYSGYGKIGFDRRFRIYAVKTFGETIETYKRGEHGEIMDRQVLVGSGAPPPFKSK</sequence>
<name>A0A9P6AT09_9AGAM</name>
<feature type="transmembrane region" description="Helical" evidence="1">
    <location>
        <begin position="12"/>
        <end position="31"/>
    </location>
</feature>
<protein>
    <recommendedName>
        <fullName evidence="2">Calcineurin-like phosphoesterase domain-containing protein</fullName>
    </recommendedName>
</protein>
<dbReference type="Gene3D" id="3.60.21.10">
    <property type="match status" value="1"/>
</dbReference>
<dbReference type="CDD" id="cd07383">
    <property type="entry name" value="MPP_Dcr2"/>
    <property type="match status" value="1"/>
</dbReference>
<keyword evidence="1" id="KW-0472">Membrane</keyword>
<evidence type="ECO:0000313" key="4">
    <source>
        <dbReference type="Proteomes" id="UP000886523"/>
    </source>
</evidence>
<comment type="caution">
    <text evidence="3">The sequence shown here is derived from an EMBL/GenBank/DDBJ whole genome shotgun (WGS) entry which is preliminary data.</text>
</comment>
<accession>A0A9P6AT09</accession>
<dbReference type="PANTHER" id="PTHR32440:SF0">
    <property type="entry name" value="PHOSPHATASE DCR2-RELATED"/>
    <property type="match status" value="1"/>
</dbReference>
<dbReference type="GO" id="GO:0004721">
    <property type="term" value="F:phosphoprotein phosphatase activity"/>
    <property type="evidence" value="ECO:0007669"/>
    <property type="project" value="TreeGrafter"/>
</dbReference>
<dbReference type="Gene3D" id="2.100.10.50">
    <property type="match status" value="1"/>
</dbReference>
<dbReference type="Pfam" id="PF00149">
    <property type="entry name" value="Metallophos"/>
    <property type="match status" value="1"/>
</dbReference>
<dbReference type="PANTHER" id="PTHR32440">
    <property type="entry name" value="PHOSPHATASE DCR2-RELATED-RELATED"/>
    <property type="match status" value="1"/>
</dbReference>
<dbReference type="Proteomes" id="UP000886523">
    <property type="component" value="Unassembled WGS sequence"/>
</dbReference>
<organism evidence="3 4">
    <name type="scientific">Hydnum rufescens UP504</name>
    <dbReference type="NCBI Taxonomy" id="1448309"/>
    <lineage>
        <taxon>Eukaryota</taxon>
        <taxon>Fungi</taxon>
        <taxon>Dikarya</taxon>
        <taxon>Basidiomycota</taxon>
        <taxon>Agaricomycotina</taxon>
        <taxon>Agaricomycetes</taxon>
        <taxon>Cantharellales</taxon>
        <taxon>Hydnaceae</taxon>
        <taxon>Hydnum</taxon>
    </lineage>
</organism>
<evidence type="ECO:0000313" key="3">
    <source>
        <dbReference type="EMBL" id="KAF9511398.1"/>
    </source>
</evidence>